<feature type="domain" description="Bacillithiol biosynthesis BshC N-terminal Rossmann-like" evidence="3">
    <location>
        <begin position="1"/>
        <end position="371"/>
    </location>
</feature>
<dbReference type="OrthoDB" id="9765151at2"/>
<accession>A0A2D0NG71</accession>
<dbReference type="InterPro" id="IPR055399">
    <property type="entry name" value="CC_BshC"/>
</dbReference>
<dbReference type="Pfam" id="PF10079">
    <property type="entry name" value="Rossmann-like_BshC"/>
    <property type="match status" value="1"/>
</dbReference>
<dbReference type="PIRSF" id="PIRSF012535">
    <property type="entry name" value="UCP012535"/>
    <property type="match status" value="1"/>
</dbReference>
<evidence type="ECO:0000259" key="3">
    <source>
        <dbReference type="Pfam" id="PF10079"/>
    </source>
</evidence>
<evidence type="ECO:0000256" key="1">
    <source>
        <dbReference type="ARBA" id="ARBA00022598"/>
    </source>
</evidence>
<evidence type="ECO:0000313" key="5">
    <source>
        <dbReference type="EMBL" id="PHN07485.1"/>
    </source>
</evidence>
<keyword evidence="6" id="KW-1185">Reference proteome</keyword>
<reference evidence="5 6" key="1">
    <citation type="submission" date="2017-10" db="EMBL/GenBank/DDBJ databases">
        <title>The draft genome sequence of Lewinella nigricans NBRC 102662.</title>
        <authorList>
            <person name="Wang K."/>
        </authorList>
    </citation>
    <scope>NUCLEOTIDE SEQUENCE [LARGE SCALE GENOMIC DNA]</scope>
    <source>
        <strain evidence="5 6">NBRC 102662</strain>
    </source>
</reference>
<protein>
    <recommendedName>
        <fullName evidence="2">Putative cysteine ligase BshC</fullName>
        <ecNumber evidence="2">6.-.-.-</ecNumber>
    </recommendedName>
</protein>
<dbReference type="Pfam" id="PF24850">
    <property type="entry name" value="CC_BshC"/>
    <property type="match status" value="1"/>
</dbReference>
<feature type="coiled-coil region" evidence="2">
    <location>
        <begin position="442"/>
        <end position="476"/>
    </location>
</feature>
<keyword evidence="1 2" id="KW-0436">Ligase</keyword>
<dbReference type="Proteomes" id="UP000223913">
    <property type="component" value="Unassembled WGS sequence"/>
</dbReference>
<dbReference type="EC" id="6.-.-.-" evidence="2"/>
<comment type="caution">
    <text evidence="5">The sequence shown here is derived from an EMBL/GenBank/DDBJ whole genome shotgun (WGS) entry which is preliminary data.</text>
</comment>
<keyword evidence="2" id="KW-0175">Coiled coil</keyword>
<dbReference type="InterPro" id="IPR011199">
    <property type="entry name" value="Bacillithiol_biosynth_BshC"/>
</dbReference>
<sequence>MTIQRIPFQEVPQLSSKDTAYATAKPELRPFFKYPVSIESFAQVIADKKQAEIDRELLVSVLKKQYEKLDPSPQVLEQIDRLSDPQTFTIVTAHQPSLFTGPLYYIYKIISTIHLARKLNDQYPDQHIVPVFITGGEDHDFEEMNHASIFGKEIVWENEESGSVAMMGTGSLAGALEQLKDILGSSPKAEEIGSLIEACYTRHEKYGMASVDLVNELFKSYGLIVLDMNNPELKKRFIPIMEKELFEQPSRGLIEATTQELEKVGFSQQAYPREINLFYLRDQIRERIVQEGDKFQVLNTDYTFTEAEMREELHQHPEHFSPNVVIRPLYQEYILPNLAYIGGGGEIAYWLERKTQFEHFGVNFPMLIRRNSVLWIDKGNAKKLDKLGLKVSDLFTETETLIKSYVKANAENELSLKEEKKQLHTIFNGIVEKIKEVDQTLVKTVKAEAANQMNSLQGLESRLLKAEKQRHEIELNQIRGIKDKLFPGNGLQERTDNFLNFYLRYGQDFFETLLAELDPLEEGFIVVVDE</sequence>
<dbReference type="NCBIfam" id="TIGR03998">
    <property type="entry name" value="thiol_BshC"/>
    <property type="match status" value="1"/>
</dbReference>
<evidence type="ECO:0000313" key="6">
    <source>
        <dbReference type="Proteomes" id="UP000223913"/>
    </source>
</evidence>
<dbReference type="EMBL" id="PDUD01000009">
    <property type="protein sequence ID" value="PHN07485.1"/>
    <property type="molecule type" value="Genomic_DNA"/>
</dbReference>
<organism evidence="5 6">
    <name type="scientific">Flavilitoribacter nigricans (strain ATCC 23147 / DSM 23189 / NBRC 102662 / NCIMB 1420 / SS-2)</name>
    <name type="common">Lewinella nigricans</name>
    <dbReference type="NCBI Taxonomy" id="1122177"/>
    <lineage>
        <taxon>Bacteria</taxon>
        <taxon>Pseudomonadati</taxon>
        <taxon>Bacteroidota</taxon>
        <taxon>Saprospiria</taxon>
        <taxon>Saprospirales</taxon>
        <taxon>Lewinellaceae</taxon>
        <taxon>Flavilitoribacter</taxon>
    </lineage>
</organism>
<feature type="domain" description="Bacillithiol biosynthesis BshC C-terminal coiled-coil" evidence="4">
    <location>
        <begin position="374"/>
        <end position="527"/>
    </location>
</feature>
<dbReference type="AlphaFoldDB" id="A0A2D0NG71"/>
<name>A0A2D0NG71_FLAN2</name>
<evidence type="ECO:0000256" key="2">
    <source>
        <dbReference type="HAMAP-Rule" id="MF_01867"/>
    </source>
</evidence>
<dbReference type="RefSeq" id="WP_099148935.1">
    <property type="nucleotide sequence ID" value="NZ_PDUD01000009.1"/>
</dbReference>
<evidence type="ECO:0000259" key="4">
    <source>
        <dbReference type="Pfam" id="PF24850"/>
    </source>
</evidence>
<gene>
    <name evidence="2 5" type="primary">bshC</name>
    <name evidence="5" type="ORF">CRP01_05125</name>
</gene>
<comment type="similarity">
    <text evidence="2">Belongs to the BshC family.</text>
</comment>
<proteinExistence type="inferred from homology"/>
<dbReference type="HAMAP" id="MF_01867">
    <property type="entry name" value="BshC"/>
    <property type="match status" value="1"/>
</dbReference>
<dbReference type="InterPro" id="IPR055398">
    <property type="entry name" value="Rossmann-like_BshC"/>
</dbReference>
<dbReference type="GO" id="GO:0016874">
    <property type="term" value="F:ligase activity"/>
    <property type="evidence" value="ECO:0007669"/>
    <property type="project" value="UniProtKB-UniRule"/>
</dbReference>